<protein>
    <recommendedName>
        <fullName evidence="4">Secreted protein</fullName>
    </recommendedName>
</protein>
<sequence>MLKAYLLWSIHGLAAAPHCGLPALDCCSMPTTSFLSSSDSIWRYFASLLLCAWTEGELLLSVVSIIDINTYMLPKIQPTSATVAYEFYSWMPHLVVLFHFPAKSSYITTFTAPPHPHHITWKRISTVHATFLSSSSTLQAQLLSHFPLLSFNSFLGG</sequence>
<reference evidence="2 3" key="1">
    <citation type="journal article" date="2023" name="Life. Sci Alliance">
        <title>Evolutionary insights into 3D genome organization and epigenetic landscape of Vigna mungo.</title>
        <authorList>
            <person name="Junaid A."/>
            <person name="Singh B."/>
            <person name="Bhatia S."/>
        </authorList>
    </citation>
    <scope>NUCLEOTIDE SEQUENCE [LARGE SCALE GENOMIC DNA]</scope>
    <source>
        <strain evidence="2">Urdbean</strain>
    </source>
</reference>
<accession>A0AAQ3S4S9</accession>
<organism evidence="2 3">
    <name type="scientific">Vigna mungo</name>
    <name type="common">Black gram</name>
    <name type="synonym">Phaseolus mungo</name>
    <dbReference type="NCBI Taxonomy" id="3915"/>
    <lineage>
        <taxon>Eukaryota</taxon>
        <taxon>Viridiplantae</taxon>
        <taxon>Streptophyta</taxon>
        <taxon>Embryophyta</taxon>
        <taxon>Tracheophyta</taxon>
        <taxon>Spermatophyta</taxon>
        <taxon>Magnoliopsida</taxon>
        <taxon>eudicotyledons</taxon>
        <taxon>Gunneridae</taxon>
        <taxon>Pentapetalae</taxon>
        <taxon>rosids</taxon>
        <taxon>fabids</taxon>
        <taxon>Fabales</taxon>
        <taxon>Fabaceae</taxon>
        <taxon>Papilionoideae</taxon>
        <taxon>50 kb inversion clade</taxon>
        <taxon>NPAAA clade</taxon>
        <taxon>indigoferoid/millettioid clade</taxon>
        <taxon>Phaseoleae</taxon>
        <taxon>Vigna</taxon>
    </lineage>
</organism>
<keyword evidence="1" id="KW-0732">Signal</keyword>
<evidence type="ECO:0000256" key="1">
    <source>
        <dbReference type="SAM" id="SignalP"/>
    </source>
</evidence>
<dbReference type="AlphaFoldDB" id="A0AAQ3S4S9"/>
<feature type="signal peptide" evidence="1">
    <location>
        <begin position="1"/>
        <end position="15"/>
    </location>
</feature>
<evidence type="ECO:0000313" key="3">
    <source>
        <dbReference type="Proteomes" id="UP001374535"/>
    </source>
</evidence>
<feature type="chain" id="PRO_5042977145" description="Secreted protein" evidence="1">
    <location>
        <begin position="16"/>
        <end position="157"/>
    </location>
</feature>
<evidence type="ECO:0000313" key="2">
    <source>
        <dbReference type="EMBL" id="WVZ19359.1"/>
    </source>
</evidence>
<name>A0AAQ3S4S9_VIGMU</name>
<gene>
    <name evidence="2" type="ORF">V8G54_006681</name>
</gene>
<evidence type="ECO:0008006" key="4">
    <source>
        <dbReference type="Google" id="ProtNLM"/>
    </source>
</evidence>
<proteinExistence type="predicted"/>
<keyword evidence="3" id="KW-1185">Reference proteome</keyword>
<dbReference type="Proteomes" id="UP001374535">
    <property type="component" value="Chromosome 2"/>
</dbReference>
<dbReference type="EMBL" id="CP144699">
    <property type="protein sequence ID" value="WVZ19359.1"/>
    <property type="molecule type" value="Genomic_DNA"/>
</dbReference>